<dbReference type="Pfam" id="PF13853">
    <property type="entry name" value="7tm_4"/>
    <property type="match status" value="1"/>
</dbReference>
<name>A0A5N4C2M6_CAMDR</name>
<evidence type="ECO:0000256" key="1">
    <source>
        <dbReference type="ARBA" id="ARBA00003929"/>
    </source>
</evidence>
<feature type="domain" description="G-protein coupled receptors family 1 profile" evidence="12">
    <location>
        <begin position="46"/>
        <end position="191"/>
    </location>
</feature>
<evidence type="ECO:0000256" key="8">
    <source>
        <dbReference type="ARBA" id="ARBA00023040"/>
    </source>
</evidence>
<organism evidence="13 14">
    <name type="scientific">Camelus dromedarius</name>
    <name type="common">Dromedary</name>
    <name type="synonym">Arabian camel</name>
    <dbReference type="NCBI Taxonomy" id="9838"/>
    <lineage>
        <taxon>Eukaryota</taxon>
        <taxon>Metazoa</taxon>
        <taxon>Chordata</taxon>
        <taxon>Craniata</taxon>
        <taxon>Vertebrata</taxon>
        <taxon>Euteleostomi</taxon>
        <taxon>Mammalia</taxon>
        <taxon>Eutheria</taxon>
        <taxon>Laurasiatheria</taxon>
        <taxon>Artiodactyla</taxon>
        <taxon>Tylopoda</taxon>
        <taxon>Camelidae</taxon>
        <taxon>Camelus</taxon>
    </lineage>
</organism>
<evidence type="ECO:0000256" key="4">
    <source>
        <dbReference type="ARBA" id="ARBA00022606"/>
    </source>
</evidence>
<evidence type="ECO:0000256" key="5">
    <source>
        <dbReference type="ARBA" id="ARBA00022692"/>
    </source>
</evidence>
<keyword evidence="14" id="KW-1185">Reference proteome</keyword>
<keyword evidence="3" id="KW-1003">Cell membrane</keyword>
<sequence>MNILVPDNASKVTEFILVGLSHHPKAQIAFYRTMVAVYLITLVEYFLHVVMAYDRFIAISNPLHYPIIMKNQVFLHLAMVNWAIPVEAHLLRNPSQTFLGLVISIFTLALPFTFIFISYTHIVVAMLRIHSAEVRRKAFSICGSHLTVITIFCGTAIHMYLKPYSKAYQDQGKVISAYYGVVTPRLNPLIYTLRKKDVKDVLRKIIRKKES</sequence>
<feature type="transmembrane region" description="Helical" evidence="11">
    <location>
        <begin position="138"/>
        <end position="161"/>
    </location>
</feature>
<accession>A0A5N4C2M6</accession>
<evidence type="ECO:0000313" key="14">
    <source>
        <dbReference type="Proteomes" id="UP000299084"/>
    </source>
</evidence>
<dbReference type="InterPro" id="IPR000725">
    <property type="entry name" value="Olfact_rcpt"/>
</dbReference>
<evidence type="ECO:0000256" key="7">
    <source>
        <dbReference type="ARBA" id="ARBA00022989"/>
    </source>
</evidence>
<feature type="transmembrane region" description="Helical" evidence="11">
    <location>
        <begin position="73"/>
        <end position="91"/>
    </location>
</feature>
<dbReference type="Gene3D" id="1.20.1070.10">
    <property type="entry name" value="Rhodopsin 7-helix transmembrane proteins"/>
    <property type="match status" value="2"/>
</dbReference>
<evidence type="ECO:0000256" key="2">
    <source>
        <dbReference type="ARBA" id="ARBA00004651"/>
    </source>
</evidence>
<dbReference type="SUPFAM" id="SSF81321">
    <property type="entry name" value="Family A G protein-coupled receptor-like"/>
    <property type="match status" value="1"/>
</dbReference>
<dbReference type="InterPro" id="IPR017452">
    <property type="entry name" value="GPCR_Rhodpsn_7TM"/>
</dbReference>
<dbReference type="PANTHER" id="PTHR26453">
    <property type="entry name" value="OLFACTORY RECEPTOR"/>
    <property type="match status" value="1"/>
</dbReference>
<keyword evidence="6" id="KW-0552">Olfaction</keyword>
<keyword evidence="8" id="KW-0297">G-protein coupled receptor</keyword>
<dbReference type="InterPro" id="IPR000276">
    <property type="entry name" value="GPCR_Rhodpsn"/>
</dbReference>
<evidence type="ECO:0000313" key="13">
    <source>
        <dbReference type="EMBL" id="KAB1253123.1"/>
    </source>
</evidence>
<evidence type="ECO:0000256" key="11">
    <source>
        <dbReference type="SAM" id="Phobius"/>
    </source>
</evidence>
<protein>
    <submittedName>
        <fullName evidence="13">Olfactory receptor 13H1</fullName>
    </submittedName>
</protein>
<feature type="transmembrane region" description="Helical" evidence="11">
    <location>
        <begin position="29"/>
        <end position="53"/>
    </location>
</feature>
<dbReference type="GO" id="GO:0005886">
    <property type="term" value="C:plasma membrane"/>
    <property type="evidence" value="ECO:0007669"/>
    <property type="project" value="UniProtKB-SubCell"/>
</dbReference>
<comment type="caution">
    <text evidence="13">The sequence shown here is derived from an EMBL/GenBank/DDBJ whole genome shotgun (WGS) entry which is preliminary data.</text>
</comment>
<comment type="function">
    <text evidence="1">Putative odorant or sperm cell receptor.</text>
</comment>
<evidence type="ECO:0000256" key="6">
    <source>
        <dbReference type="ARBA" id="ARBA00022725"/>
    </source>
</evidence>
<evidence type="ECO:0000256" key="9">
    <source>
        <dbReference type="ARBA" id="ARBA00023136"/>
    </source>
</evidence>
<dbReference type="EMBL" id="JWIN03000037">
    <property type="protein sequence ID" value="KAB1253123.1"/>
    <property type="molecule type" value="Genomic_DNA"/>
</dbReference>
<feature type="transmembrane region" description="Helical" evidence="11">
    <location>
        <begin position="97"/>
        <end position="117"/>
    </location>
</feature>
<keyword evidence="13" id="KW-0675">Receptor</keyword>
<keyword evidence="4" id="KW-0716">Sensory transduction</keyword>
<evidence type="ECO:0000256" key="3">
    <source>
        <dbReference type="ARBA" id="ARBA00022475"/>
    </source>
</evidence>
<keyword evidence="10" id="KW-0807">Transducer</keyword>
<reference evidence="13 14" key="1">
    <citation type="journal article" date="2019" name="Mol. Ecol. Resour.">
        <title>Improving Illumina assemblies with Hi-C and long reads: an example with the North African dromedary.</title>
        <authorList>
            <person name="Elbers J.P."/>
            <person name="Rogers M.F."/>
            <person name="Perelman P.L."/>
            <person name="Proskuryakova A.A."/>
            <person name="Serdyukova N.A."/>
            <person name="Johnson W.E."/>
            <person name="Horin P."/>
            <person name="Corander J."/>
            <person name="Murphy D."/>
            <person name="Burger P.A."/>
        </authorList>
    </citation>
    <scope>NUCLEOTIDE SEQUENCE [LARGE SCALE GENOMIC DNA]</scope>
    <source>
        <strain evidence="13">Drom800</strain>
        <tissue evidence="13">Blood</tissue>
    </source>
</reference>
<proteinExistence type="predicted"/>
<evidence type="ECO:0000259" key="12">
    <source>
        <dbReference type="PROSITE" id="PS50262"/>
    </source>
</evidence>
<dbReference type="GO" id="GO:0004984">
    <property type="term" value="F:olfactory receptor activity"/>
    <property type="evidence" value="ECO:0007669"/>
    <property type="project" value="InterPro"/>
</dbReference>
<comment type="subcellular location">
    <subcellularLocation>
        <location evidence="2">Cell membrane</location>
        <topology evidence="2">Multi-pass membrane protein</topology>
    </subcellularLocation>
</comment>
<evidence type="ECO:0000256" key="10">
    <source>
        <dbReference type="ARBA" id="ARBA00023224"/>
    </source>
</evidence>
<keyword evidence="9 11" id="KW-0472">Membrane</keyword>
<dbReference type="GO" id="GO:0004930">
    <property type="term" value="F:G protein-coupled receptor activity"/>
    <property type="evidence" value="ECO:0007669"/>
    <property type="project" value="UniProtKB-KW"/>
</dbReference>
<keyword evidence="5 11" id="KW-0812">Transmembrane</keyword>
<dbReference type="PROSITE" id="PS50262">
    <property type="entry name" value="G_PROTEIN_RECEP_F1_2"/>
    <property type="match status" value="1"/>
</dbReference>
<dbReference type="PRINTS" id="PR00237">
    <property type="entry name" value="GPCRRHODOPSN"/>
</dbReference>
<dbReference type="Proteomes" id="UP000299084">
    <property type="component" value="Unassembled WGS sequence"/>
</dbReference>
<gene>
    <name evidence="13" type="ORF">Cadr_000002715</name>
</gene>
<dbReference type="AlphaFoldDB" id="A0A5N4C2M6"/>
<keyword evidence="7 11" id="KW-1133">Transmembrane helix</keyword>